<comment type="cofactor">
    <cofactor evidence="1">
        <name>Fe(2+)</name>
        <dbReference type="ChEBI" id="CHEBI:29033"/>
    </cofactor>
</comment>
<dbReference type="InterPro" id="IPR005123">
    <property type="entry name" value="Oxoglu/Fe-dep_dioxygenase_dom"/>
</dbReference>
<dbReference type="GO" id="GO:0016787">
    <property type="term" value="F:hydrolase activity"/>
    <property type="evidence" value="ECO:0007669"/>
    <property type="project" value="UniProtKB-ARBA"/>
</dbReference>
<evidence type="ECO:0000256" key="6">
    <source>
        <dbReference type="ARBA" id="ARBA00023002"/>
    </source>
</evidence>
<dbReference type="Gene3D" id="2.60.120.590">
    <property type="entry name" value="Alpha-ketoglutarate-dependent dioxygenase AlkB-like"/>
    <property type="match status" value="1"/>
</dbReference>
<evidence type="ECO:0000256" key="7">
    <source>
        <dbReference type="ARBA" id="ARBA00023004"/>
    </source>
</evidence>
<evidence type="ECO:0000256" key="5">
    <source>
        <dbReference type="ARBA" id="ARBA00022964"/>
    </source>
</evidence>
<name>A0AAC9I1B1_9FLAO</name>
<keyword evidence="8" id="KW-0234">DNA repair</keyword>
<dbReference type="PANTHER" id="PTHR31212:SF4">
    <property type="entry name" value="ALPHA-KETOGLUTARATE-DEPENDENT DIOXYGENASE ALKB HOMOLOG 3"/>
    <property type="match status" value="1"/>
</dbReference>
<dbReference type="PROSITE" id="PS51471">
    <property type="entry name" value="FE2OG_OXY"/>
    <property type="match status" value="1"/>
</dbReference>
<proteinExistence type="predicted"/>
<dbReference type="RefSeq" id="WP_035638177.1">
    <property type="nucleotide sequence ID" value="NZ_CP017479.1"/>
</dbReference>
<evidence type="ECO:0000256" key="2">
    <source>
        <dbReference type="ARBA" id="ARBA00022723"/>
    </source>
</evidence>
<dbReference type="GO" id="GO:0140097">
    <property type="term" value="F:catalytic activity, acting on DNA"/>
    <property type="evidence" value="ECO:0007669"/>
    <property type="project" value="UniProtKB-ARBA"/>
</dbReference>
<evidence type="ECO:0000256" key="8">
    <source>
        <dbReference type="ARBA" id="ARBA00023204"/>
    </source>
</evidence>
<protein>
    <submittedName>
        <fullName evidence="10">Alpha-ketoglutarate-dependent dioxygenase AlkB</fullName>
    </submittedName>
</protein>
<keyword evidence="7" id="KW-0408">Iron</keyword>
<dbReference type="GO" id="GO:0016705">
    <property type="term" value="F:oxidoreductase activity, acting on paired donors, with incorporation or reduction of molecular oxygen"/>
    <property type="evidence" value="ECO:0007669"/>
    <property type="project" value="UniProtKB-ARBA"/>
</dbReference>
<keyword evidence="11" id="KW-1185">Reference proteome</keyword>
<dbReference type="InterPro" id="IPR027450">
    <property type="entry name" value="AlkB-like"/>
</dbReference>
<evidence type="ECO:0000256" key="1">
    <source>
        <dbReference type="ARBA" id="ARBA00001954"/>
    </source>
</evidence>
<accession>A0AAC9I1B1</accession>
<sequence>MNSLFQSEPIHFDLPDAEIIYFPSFLSKAEADFLFRELLEKTPWQHDEITVYGKKHLQPRLTALYGNEGKPYSYSNITMHPHHWTLALQKIKSLVETISETNFTTVLLNYYRDGKDSNGWHADNEKELGINPIIASISLGAERNFQLKHNFDTSQKMNIVLENGSLLLMKGTTQHFWKHQIPKTAKPVGQRINLTFRTID</sequence>
<keyword evidence="3" id="KW-0227">DNA damage</keyword>
<dbReference type="SUPFAM" id="SSF51197">
    <property type="entry name" value="Clavaminate synthase-like"/>
    <property type="match status" value="1"/>
</dbReference>
<dbReference type="AlphaFoldDB" id="A0AAC9I1B1"/>
<dbReference type="Proteomes" id="UP000175968">
    <property type="component" value="Chromosome"/>
</dbReference>
<dbReference type="FunFam" id="2.60.120.590:FF:000004">
    <property type="entry name" value="DNA oxidative demethylase ALKBH2"/>
    <property type="match status" value="1"/>
</dbReference>
<dbReference type="Pfam" id="PF13532">
    <property type="entry name" value="2OG-FeII_Oxy_2"/>
    <property type="match status" value="1"/>
</dbReference>
<keyword evidence="2" id="KW-0479">Metal-binding</keyword>
<dbReference type="GO" id="GO:0051213">
    <property type="term" value="F:dioxygenase activity"/>
    <property type="evidence" value="ECO:0007669"/>
    <property type="project" value="UniProtKB-KW"/>
</dbReference>
<evidence type="ECO:0000256" key="4">
    <source>
        <dbReference type="ARBA" id="ARBA00022842"/>
    </source>
</evidence>
<evidence type="ECO:0000313" key="10">
    <source>
        <dbReference type="EMBL" id="AOW08086.1"/>
    </source>
</evidence>
<dbReference type="InterPro" id="IPR032854">
    <property type="entry name" value="ALKBH3"/>
</dbReference>
<gene>
    <name evidence="10" type="ORF">EM308_00385</name>
</gene>
<dbReference type="GO" id="GO:0006307">
    <property type="term" value="P:DNA alkylation repair"/>
    <property type="evidence" value="ECO:0007669"/>
    <property type="project" value="InterPro"/>
</dbReference>
<evidence type="ECO:0000313" key="11">
    <source>
        <dbReference type="Proteomes" id="UP000175968"/>
    </source>
</evidence>
<dbReference type="GO" id="GO:0032451">
    <property type="term" value="F:demethylase activity"/>
    <property type="evidence" value="ECO:0007669"/>
    <property type="project" value="UniProtKB-ARBA"/>
</dbReference>
<keyword evidence="4" id="KW-0460">Magnesium</keyword>
<dbReference type="EMBL" id="CP017479">
    <property type="protein sequence ID" value="AOW08086.1"/>
    <property type="molecule type" value="Genomic_DNA"/>
</dbReference>
<reference evidence="10 11" key="1">
    <citation type="submission" date="2016-10" db="EMBL/GenBank/DDBJ databases">
        <title>Flavobacterium gilvum sp. nov., isolated from stream water.</title>
        <authorList>
            <person name="Shin S.-K."/>
            <person name="Cho Y.-J."/>
            <person name="Yi H."/>
        </authorList>
    </citation>
    <scope>NUCLEOTIDE SEQUENCE [LARGE SCALE GENOMIC DNA]</scope>
    <source>
        <strain evidence="10 11">EM1308</strain>
    </source>
</reference>
<dbReference type="PANTHER" id="PTHR31212">
    <property type="entry name" value="ALPHA-KETOGLUTARATE-DEPENDENT DIOXYGENASE ALKB HOMOLOG 3"/>
    <property type="match status" value="1"/>
</dbReference>
<dbReference type="KEGG" id="fgl:EM308_00385"/>
<feature type="domain" description="Fe2OG dioxygenase" evidence="9">
    <location>
        <begin position="102"/>
        <end position="200"/>
    </location>
</feature>
<dbReference type="GO" id="GO:0046872">
    <property type="term" value="F:metal ion binding"/>
    <property type="evidence" value="ECO:0007669"/>
    <property type="project" value="UniProtKB-KW"/>
</dbReference>
<evidence type="ECO:0000259" key="9">
    <source>
        <dbReference type="PROSITE" id="PS51471"/>
    </source>
</evidence>
<keyword evidence="5 10" id="KW-0223">Dioxygenase</keyword>
<dbReference type="InterPro" id="IPR037151">
    <property type="entry name" value="AlkB-like_sf"/>
</dbReference>
<evidence type="ECO:0000256" key="3">
    <source>
        <dbReference type="ARBA" id="ARBA00022763"/>
    </source>
</evidence>
<keyword evidence="6" id="KW-0560">Oxidoreductase</keyword>
<organism evidence="10 11">
    <name type="scientific">Flavobacterium gilvum</name>
    <dbReference type="NCBI Taxonomy" id="1492737"/>
    <lineage>
        <taxon>Bacteria</taxon>
        <taxon>Pseudomonadati</taxon>
        <taxon>Bacteroidota</taxon>
        <taxon>Flavobacteriia</taxon>
        <taxon>Flavobacteriales</taxon>
        <taxon>Flavobacteriaceae</taxon>
        <taxon>Flavobacterium</taxon>
    </lineage>
</organism>